<feature type="transmembrane region" description="Helical" evidence="7">
    <location>
        <begin position="233"/>
        <end position="252"/>
    </location>
</feature>
<evidence type="ECO:0000256" key="6">
    <source>
        <dbReference type="ARBA" id="ARBA00023136"/>
    </source>
</evidence>
<accession>A0A6G3T8K9</accession>
<proteinExistence type="inferred from homology"/>
<keyword evidence="3" id="KW-1003">Cell membrane</keyword>
<feature type="transmembrane region" description="Helical" evidence="7">
    <location>
        <begin position="259"/>
        <end position="278"/>
    </location>
</feature>
<dbReference type="PANTHER" id="PTHR43141:SF4">
    <property type="entry name" value="CYTOCHROME BD2 SUBUNIT II"/>
    <property type="match status" value="1"/>
</dbReference>
<dbReference type="EMBL" id="JAAGMQ010000206">
    <property type="protein sequence ID" value="NEC33047.1"/>
    <property type="molecule type" value="Genomic_DNA"/>
</dbReference>
<comment type="caution">
    <text evidence="8">The sequence shown here is derived from an EMBL/GenBank/DDBJ whole genome shotgun (WGS) entry which is preliminary data.</text>
</comment>
<reference evidence="8 9" key="1">
    <citation type="submission" date="2020-01" db="EMBL/GenBank/DDBJ databases">
        <title>Insect and environment-associated Actinomycetes.</title>
        <authorList>
            <person name="Currrie C."/>
            <person name="Chevrette M."/>
            <person name="Carlson C."/>
            <person name="Stubbendieck R."/>
            <person name="Wendt-Pienkowski E."/>
        </authorList>
    </citation>
    <scope>NUCLEOTIDE SEQUENCE [LARGE SCALE GENOMIC DNA]</scope>
    <source>
        <strain evidence="8 9">SID7739</strain>
    </source>
</reference>
<dbReference type="GO" id="GO:0005886">
    <property type="term" value="C:plasma membrane"/>
    <property type="evidence" value="ECO:0007669"/>
    <property type="project" value="UniProtKB-SubCell"/>
</dbReference>
<feature type="transmembrane region" description="Helical" evidence="7">
    <location>
        <begin position="6"/>
        <end position="33"/>
    </location>
</feature>
<evidence type="ECO:0000256" key="7">
    <source>
        <dbReference type="SAM" id="Phobius"/>
    </source>
</evidence>
<feature type="transmembrane region" description="Helical" evidence="7">
    <location>
        <begin position="298"/>
        <end position="322"/>
    </location>
</feature>
<evidence type="ECO:0000313" key="9">
    <source>
        <dbReference type="Proteomes" id="UP000475666"/>
    </source>
</evidence>
<dbReference type="RefSeq" id="WP_164272086.1">
    <property type="nucleotide sequence ID" value="NZ_JAAGMQ010000206.1"/>
</dbReference>
<dbReference type="GO" id="GO:0019646">
    <property type="term" value="P:aerobic electron transport chain"/>
    <property type="evidence" value="ECO:0007669"/>
    <property type="project" value="TreeGrafter"/>
</dbReference>
<evidence type="ECO:0000256" key="2">
    <source>
        <dbReference type="ARBA" id="ARBA00007543"/>
    </source>
</evidence>
<evidence type="ECO:0000256" key="1">
    <source>
        <dbReference type="ARBA" id="ARBA00004651"/>
    </source>
</evidence>
<dbReference type="Proteomes" id="UP000475666">
    <property type="component" value="Unassembled WGS sequence"/>
</dbReference>
<dbReference type="PANTHER" id="PTHR43141">
    <property type="entry name" value="CYTOCHROME BD2 SUBUNIT II"/>
    <property type="match status" value="1"/>
</dbReference>
<evidence type="ECO:0000313" key="8">
    <source>
        <dbReference type="EMBL" id="NEC33047.1"/>
    </source>
</evidence>
<sequence length="345" mass="35407">MLADTALAVMWVGLTCYALFGGADFGAGVWDLLAGGSRRGLPQRRLIEHSIGPIWEANHVWLIFVIVLLWSAFSPVFAAVMSTLYLPLTLAALGIIARGAAFAFRKASTELWQQRLFGACFALSSLVTPFFLGTVAGAVASGRVPPGLAAGNVITSWLNPTSALGGVLAVTTCAHLAAVYLCADAARDGKRALASAFARRAVVSGLVSGAVAGAGIAVLHADAPELFHGLTHRALPLVILSVVAGLLGLALLHRNRFVLARPASALAVAAILWAWGAGQYPAMLVGGTTVHQAASDGAVLAACLVVLAVGALLLVPSLWLLYATFQRRAPAAGPGSSSSSEASVD</sequence>
<feature type="transmembrane region" description="Helical" evidence="7">
    <location>
        <begin position="201"/>
        <end position="221"/>
    </location>
</feature>
<evidence type="ECO:0000256" key="5">
    <source>
        <dbReference type="ARBA" id="ARBA00022989"/>
    </source>
</evidence>
<feature type="transmembrane region" description="Helical" evidence="7">
    <location>
        <begin position="161"/>
        <end position="181"/>
    </location>
</feature>
<dbReference type="Pfam" id="PF02322">
    <property type="entry name" value="Cyt_bd_oxida_II"/>
    <property type="match status" value="1"/>
</dbReference>
<comment type="similarity">
    <text evidence="2">Belongs to the cytochrome ubiquinol oxidase subunit 2 family.</text>
</comment>
<organism evidence="8 9">
    <name type="scientific">Streptomyces rubrogriseus</name>
    <dbReference type="NCBI Taxonomy" id="194673"/>
    <lineage>
        <taxon>Bacteria</taxon>
        <taxon>Bacillati</taxon>
        <taxon>Actinomycetota</taxon>
        <taxon>Actinomycetes</taxon>
        <taxon>Kitasatosporales</taxon>
        <taxon>Streptomycetaceae</taxon>
        <taxon>Streptomyces</taxon>
        <taxon>Streptomyces violaceoruber group</taxon>
    </lineage>
</organism>
<name>A0A6G3T8K9_9ACTN</name>
<dbReference type="GO" id="GO:0009055">
    <property type="term" value="F:electron transfer activity"/>
    <property type="evidence" value="ECO:0007669"/>
    <property type="project" value="TreeGrafter"/>
</dbReference>
<feature type="transmembrane region" description="Helical" evidence="7">
    <location>
        <begin position="116"/>
        <end position="141"/>
    </location>
</feature>
<keyword evidence="5 7" id="KW-1133">Transmembrane helix</keyword>
<comment type="subcellular location">
    <subcellularLocation>
        <location evidence="1">Cell membrane</location>
        <topology evidence="1">Multi-pass membrane protein</topology>
    </subcellularLocation>
</comment>
<evidence type="ECO:0000256" key="3">
    <source>
        <dbReference type="ARBA" id="ARBA00022475"/>
    </source>
</evidence>
<dbReference type="InterPro" id="IPR003317">
    <property type="entry name" value="Cyt-d_oxidase_su2"/>
</dbReference>
<protein>
    <submittedName>
        <fullName evidence="8">Cytochrome d ubiquinol oxidase subunit II</fullName>
    </submittedName>
</protein>
<dbReference type="AlphaFoldDB" id="A0A6G3T8K9"/>
<evidence type="ECO:0000256" key="4">
    <source>
        <dbReference type="ARBA" id="ARBA00022692"/>
    </source>
</evidence>
<keyword evidence="4 7" id="KW-0812">Transmembrane</keyword>
<keyword evidence="6 7" id="KW-0472">Membrane</keyword>
<dbReference type="GO" id="GO:0070069">
    <property type="term" value="C:cytochrome complex"/>
    <property type="evidence" value="ECO:0007669"/>
    <property type="project" value="TreeGrafter"/>
</dbReference>
<gene>
    <name evidence="8" type="ORF">G3I66_07625</name>
</gene>
<feature type="transmembrane region" description="Helical" evidence="7">
    <location>
        <begin position="85"/>
        <end position="104"/>
    </location>
</feature>
<dbReference type="GO" id="GO:0016682">
    <property type="term" value="F:oxidoreductase activity, acting on diphenols and related substances as donors, oxygen as acceptor"/>
    <property type="evidence" value="ECO:0007669"/>
    <property type="project" value="TreeGrafter"/>
</dbReference>